<comment type="similarity">
    <text evidence="5">Belongs to the tannase family.</text>
</comment>
<dbReference type="OMA" id="TEPGITW"/>
<evidence type="ECO:0000313" key="7">
    <source>
        <dbReference type="EMBL" id="EQB58201.1"/>
    </source>
</evidence>
<evidence type="ECO:0000256" key="1">
    <source>
        <dbReference type="ARBA" id="ARBA00022487"/>
    </source>
</evidence>
<dbReference type="PANTHER" id="PTHR33938">
    <property type="entry name" value="FERULOYL ESTERASE B-RELATED"/>
    <property type="match status" value="1"/>
</dbReference>
<keyword evidence="3 5" id="KW-0378">Hydrolase</keyword>
<dbReference type="EC" id="3.1.1.-" evidence="5"/>
<dbReference type="EMBL" id="AMYD01000337">
    <property type="protein sequence ID" value="EQB58201.1"/>
    <property type="molecule type" value="Genomic_DNA"/>
</dbReference>
<dbReference type="eggNOG" id="ENOG502QPXZ">
    <property type="taxonomic scope" value="Eukaryota"/>
</dbReference>
<dbReference type="AlphaFoldDB" id="T0M3Q6"/>
<dbReference type="PANTHER" id="PTHR33938:SF2">
    <property type="entry name" value="CARBOXYLIC ESTER HYDROLASE"/>
    <property type="match status" value="1"/>
</dbReference>
<dbReference type="GO" id="GO:0052689">
    <property type="term" value="F:carboxylic ester hydrolase activity"/>
    <property type="evidence" value="ECO:0007669"/>
    <property type="project" value="UniProtKB-KW"/>
</dbReference>
<comment type="caution">
    <text evidence="7">The sequence shown here is derived from an EMBL/GenBank/DDBJ whole genome shotgun (WGS) entry which is preliminary data.</text>
</comment>
<evidence type="ECO:0000256" key="4">
    <source>
        <dbReference type="ARBA" id="ARBA00023157"/>
    </source>
</evidence>
<evidence type="ECO:0000256" key="3">
    <source>
        <dbReference type="ARBA" id="ARBA00022801"/>
    </source>
</evidence>
<proteinExistence type="inferred from homology"/>
<dbReference type="HOGENOM" id="CLU_1792866_0_0_1"/>
<dbReference type="Proteomes" id="UP000015530">
    <property type="component" value="Unassembled WGS sequence"/>
</dbReference>
<dbReference type="InterPro" id="IPR011118">
    <property type="entry name" value="Tannase/feruloyl_esterase"/>
</dbReference>
<keyword evidence="2" id="KW-0732">Signal</keyword>
<feature type="region of interest" description="Disordered" evidence="6">
    <location>
        <begin position="125"/>
        <end position="146"/>
    </location>
</feature>
<dbReference type="OrthoDB" id="3039123at2759"/>
<sequence>MYHGLADGVNPLNASIYFYESVVNATGGDIEATRSWFRLFLVPGLGSKTTSVDAPWYIGGPGQWEQLVDGETATIAGFNNAATDALAALVAWTDADTVPESIIATTWTNSTDPSTEVLRQRPICPWPTTQKYNGEGDQSKPESFSC</sequence>
<accession>T0M3Q6</accession>
<name>T0M3Q6_COLGC</name>
<keyword evidence="1" id="KW-0719">Serine esterase</keyword>
<keyword evidence="4" id="KW-1015">Disulfide bond</keyword>
<evidence type="ECO:0000313" key="8">
    <source>
        <dbReference type="Proteomes" id="UP000015530"/>
    </source>
</evidence>
<gene>
    <name evidence="7" type="ORF">CGLO_01576</name>
</gene>
<evidence type="ECO:0000256" key="6">
    <source>
        <dbReference type="SAM" id="MobiDB-lite"/>
    </source>
</evidence>
<reference evidence="8" key="1">
    <citation type="journal article" date="2013" name="Mol. Plant Microbe Interact.">
        <title>Global aspects of pacC regulation of pathogenicity genes in Colletotrichum gloeosporioides as revealed by transcriptome analysis.</title>
        <authorList>
            <person name="Alkan N."/>
            <person name="Meng X."/>
            <person name="Friedlander G."/>
            <person name="Reuveni E."/>
            <person name="Sukno S."/>
            <person name="Sherman A."/>
            <person name="Thon M."/>
            <person name="Fluhr R."/>
            <person name="Prusky D."/>
        </authorList>
    </citation>
    <scope>NUCLEOTIDE SEQUENCE [LARGE SCALE GENOMIC DNA]</scope>
    <source>
        <strain evidence="8">Cg-14</strain>
    </source>
</reference>
<dbReference type="Pfam" id="PF07519">
    <property type="entry name" value="Tannase"/>
    <property type="match status" value="1"/>
</dbReference>
<evidence type="ECO:0000256" key="5">
    <source>
        <dbReference type="RuleBase" id="RU361238"/>
    </source>
</evidence>
<organism evidence="7 8">
    <name type="scientific">Colletotrichum gloeosporioides (strain Cg-14)</name>
    <name type="common">Anthracnose fungus</name>
    <name type="synonym">Glomerella cingulata</name>
    <dbReference type="NCBI Taxonomy" id="1237896"/>
    <lineage>
        <taxon>Eukaryota</taxon>
        <taxon>Fungi</taxon>
        <taxon>Dikarya</taxon>
        <taxon>Ascomycota</taxon>
        <taxon>Pezizomycotina</taxon>
        <taxon>Sordariomycetes</taxon>
        <taxon>Hypocreomycetidae</taxon>
        <taxon>Glomerellales</taxon>
        <taxon>Glomerellaceae</taxon>
        <taxon>Colletotrichum</taxon>
        <taxon>Colletotrichum gloeosporioides species complex</taxon>
    </lineage>
</organism>
<evidence type="ECO:0000256" key="2">
    <source>
        <dbReference type="ARBA" id="ARBA00022729"/>
    </source>
</evidence>
<protein>
    <recommendedName>
        <fullName evidence="5">Carboxylic ester hydrolase</fullName>
        <ecNumber evidence="5">3.1.1.-</ecNumber>
    </recommendedName>
</protein>